<sequence>MLAVNDRRIIVKKGKDSLDICQLVNGMWQASGGWGSIDHDDAVNAMLQFVDAGLNTFDMADMCN</sequence>
<dbReference type="Gene3D" id="3.20.20.100">
    <property type="entry name" value="NADP-dependent oxidoreductase domain"/>
    <property type="match status" value="1"/>
</dbReference>
<dbReference type="PANTHER" id="PTHR43147">
    <property type="entry name" value="PROTEIN TAS"/>
    <property type="match status" value="1"/>
</dbReference>
<dbReference type="EMBL" id="GGEC01082434">
    <property type="protein sequence ID" value="MBX62918.1"/>
    <property type="molecule type" value="Transcribed_RNA"/>
</dbReference>
<dbReference type="SUPFAM" id="SSF51430">
    <property type="entry name" value="NAD(P)-linked oxidoreductase"/>
    <property type="match status" value="1"/>
</dbReference>
<organism evidence="2">
    <name type="scientific">Rhizophora mucronata</name>
    <name type="common">Asiatic mangrove</name>
    <dbReference type="NCBI Taxonomy" id="61149"/>
    <lineage>
        <taxon>Eukaryota</taxon>
        <taxon>Viridiplantae</taxon>
        <taxon>Streptophyta</taxon>
        <taxon>Embryophyta</taxon>
        <taxon>Tracheophyta</taxon>
        <taxon>Spermatophyta</taxon>
        <taxon>Magnoliopsida</taxon>
        <taxon>eudicotyledons</taxon>
        <taxon>Gunneridae</taxon>
        <taxon>Pentapetalae</taxon>
        <taxon>rosids</taxon>
        <taxon>fabids</taxon>
        <taxon>Malpighiales</taxon>
        <taxon>Rhizophoraceae</taxon>
        <taxon>Rhizophora</taxon>
    </lineage>
</organism>
<dbReference type="AlphaFoldDB" id="A0A2P2Q7D4"/>
<evidence type="ECO:0000313" key="2">
    <source>
        <dbReference type="EMBL" id="MBX62918.1"/>
    </source>
</evidence>
<accession>A0A2P2Q7D4</accession>
<proteinExistence type="predicted"/>
<dbReference type="InterPro" id="IPR036812">
    <property type="entry name" value="NAD(P)_OxRdtase_dom_sf"/>
</dbReference>
<dbReference type="PANTHER" id="PTHR43147:SF2">
    <property type="entry name" value="NADP-DEPENDENT OXIDOREDUCTASE DOMAIN-CONTAINING PROTEIN"/>
    <property type="match status" value="1"/>
</dbReference>
<name>A0A2P2Q7D4_RHIMU</name>
<dbReference type="InterPro" id="IPR023210">
    <property type="entry name" value="NADP_OxRdtase_dom"/>
</dbReference>
<evidence type="ECO:0000259" key="1">
    <source>
        <dbReference type="Pfam" id="PF00248"/>
    </source>
</evidence>
<feature type="domain" description="NADP-dependent oxidoreductase" evidence="1">
    <location>
        <begin position="23"/>
        <end position="62"/>
    </location>
</feature>
<reference evidence="2" key="1">
    <citation type="submission" date="2018-02" db="EMBL/GenBank/DDBJ databases">
        <title>Rhizophora mucronata_Transcriptome.</title>
        <authorList>
            <person name="Meera S.P."/>
            <person name="Sreeshan A."/>
            <person name="Augustine A."/>
        </authorList>
    </citation>
    <scope>NUCLEOTIDE SEQUENCE</scope>
    <source>
        <tissue evidence="2">Leaf</tissue>
    </source>
</reference>
<protein>
    <recommendedName>
        <fullName evidence="1">NADP-dependent oxidoreductase domain-containing protein</fullName>
    </recommendedName>
</protein>
<dbReference type="Pfam" id="PF00248">
    <property type="entry name" value="Aldo_ket_red"/>
    <property type="match status" value="1"/>
</dbReference>